<dbReference type="OrthoDB" id="9800103at2"/>
<dbReference type="SUPFAM" id="SSF53041">
    <property type="entry name" value="Resolvase-like"/>
    <property type="match status" value="1"/>
</dbReference>
<keyword evidence="4" id="KW-0238">DNA-binding</keyword>
<comment type="similarity">
    <text evidence="1">Belongs to the site-specific recombinase resolvase family.</text>
</comment>
<dbReference type="PANTHER" id="PTHR30461">
    <property type="entry name" value="DNA-INVERTASE FROM LAMBDOID PROPHAGE"/>
    <property type="match status" value="1"/>
</dbReference>
<dbReference type="RefSeq" id="WP_060718099.1">
    <property type="nucleotide sequence ID" value="NZ_CP055265.1"/>
</dbReference>
<keyword evidence="2" id="KW-0229">DNA integration</keyword>
<dbReference type="InterPro" id="IPR009057">
    <property type="entry name" value="Homeodomain-like_sf"/>
</dbReference>
<evidence type="ECO:0000256" key="1">
    <source>
        <dbReference type="ARBA" id="ARBA00009913"/>
    </source>
</evidence>
<evidence type="ECO:0000256" key="7">
    <source>
        <dbReference type="PROSITE-ProRule" id="PRU10137"/>
    </source>
</evidence>
<dbReference type="Proteomes" id="UP000436911">
    <property type="component" value="Unassembled WGS sequence"/>
</dbReference>
<dbReference type="InterPro" id="IPR006118">
    <property type="entry name" value="Recombinase_CS"/>
</dbReference>
<evidence type="ECO:0000313" key="10">
    <source>
        <dbReference type="Proteomes" id="UP000436911"/>
    </source>
</evidence>
<name>A0A368NRI2_AGRVI</name>
<keyword evidence="5" id="KW-0233">DNA recombination</keyword>
<dbReference type="GO" id="GO:0003677">
    <property type="term" value="F:DNA binding"/>
    <property type="evidence" value="ECO:0007669"/>
    <property type="project" value="UniProtKB-KW"/>
</dbReference>
<evidence type="ECO:0000256" key="3">
    <source>
        <dbReference type="ARBA" id="ARBA00023100"/>
    </source>
</evidence>
<gene>
    <name evidence="9" type="ORF">DXT89_12710</name>
</gene>
<dbReference type="EMBL" id="QUSG01000006">
    <property type="protein sequence ID" value="KAA3526820.1"/>
    <property type="molecule type" value="Genomic_DNA"/>
</dbReference>
<dbReference type="Gene3D" id="3.40.50.1390">
    <property type="entry name" value="Resolvase, N-terminal catalytic domain"/>
    <property type="match status" value="1"/>
</dbReference>
<dbReference type="FunFam" id="3.40.50.1390:FF:000001">
    <property type="entry name" value="DNA recombinase"/>
    <property type="match status" value="1"/>
</dbReference>
<feature type="active site" description="O-(5'-phospho-DNA)-serine intermediate" evidence="6 7">
    <location>
        <position position="9"/>
    </location>
</feature>
<dbReference type="Gene3D" id="1.10.10.60">
    <property type="entry name" value="Homeodomain-like"/>
    <property type="match status" value="1"/>
</dbReference>
<dbReference type="GO" id="GO:0015074">
    <property type="term" value="P:DNA integration"/>
    <property type="evidence" value="ECO:0007669"/>
    <property type="project" value="UniProtKB-KW"/>
</dbReference>
<sequence>MRIGYARVSTSDQNLDLQLQALAQAGCERIFSDQGLSGATRQRPGLMEALAALKPGDTLVIWRLDRLGRSLSHLIEMVTELGERKIGLYSVNECIDTASAGGVLIFHIMGALAQFERSLISERTRAGMSAARQRGSAIGRPVKLTTQDVEVARGAIHGGSVTVQGAARDMGISRATLYRALRRKSAFQ</sequence>
<organism evidence="9 10">
    <name type="scientific">Agrobacterium vitis</name>
    <name type="common">Rhizobium vitis</name>
    <dbReference type="NCBI Taxonomy" id="373"/>
    <lineage>
        <taxon>Bacteria</taxon>
        <taxon>Pseudomonadati</taxon>
        <taxon>Pseudomonadota</taxon>
        <taxon>Alphaproteobacteria</taxon>
        <taxon>Hyphomicrobiales</taxon>
        <taxon>Rhizobiaceae</taxon>
        <taxon>Rhizobium/Agrobacterium group</taxon>
        <taxon>Agrobacterium</taxon>
    </lineage>
</organism>
<dbReference type="PROSITE" id="PS51736">
    <property type="entry name" value="RECOMBINASES_3"/>
    <property type="match status" value="1"/>
</dbReference>
<proteinExistence type="inferred from homology"/>
<protein>
    <submittedName>
        <fullName evidence="9">Recombinase family protein</fullName>
    </submittedName>
</protein>
<dbReference type="CDD" id="cd00569">
    <property type="entry name" value="HTH_Hin_like"/>
    <property type="match status" value="1"/>
</dbReference>
<keyword evidence="3" id="KW-0230">DNA invertase</keyword>
<evidence type="ECO:0000313" key="9">
    <source>
        <dbReference type="EMBL" id="KAA3526820.1"/>
    </source>
</evidence>
<accession>A0A368NRI2</accession>
<feature type="domain" description="Resolvase/invertase-type recombinase catalytic" evidence="8">
    <location>
        <begin position="1"/>
        <end position="135"/>
    </location>
</feature>
<evidence type="ECO:0000256" key="5">
    <source>
        <dbReference type="ARBA" id="ARBA00023172"/>
    </source>
</evidence>
<dbReference type="SUPFAM" id="SSF46689">
    <property type="entry name" value="Homeodomain-like"/>
    <property type="match status" value="1"/>
</dbReference>
<reference evidence="9 10" key="1">
    <citation type="submission" date="2018-08" db="EMBL/GenBank/DDBJ databases">
        <title>Genome sequencing of Agrobacterium vitis strain ICMP 10754.</title>
        <authorList>
            <person name="Visnovsky S.B."/>
            <person name="Pitman A.R."/>
        </authorList>
    </citation>
    <scope>NUCLEOTIDE SEQUENCE [LARGE SCALE GENOMIC DNA]</scope>
    <source>
        <strain evidence="9 10">ICMP 10754</strain>
    </source>
</reference>
<evidence type="ECO:0000256" key="6">
    <source>
        <dbReference type="PIRSR" id="PIRSR606118-50"/>
    </source>
</evidence>
<dbReference type="GeneID" id="60683012"/>
<dbReference type="CDD" id="cd03768">
    <property type="entry name" value="SR_ResInv"/>
    <property type="match status" value="1"/>
</dbReference>
<dbReference type="InterPro" id="IPR050639">
    <property type="entry name" value="SSR_resolvase"/>
</dbReference>
<dbReference type="InterPro" id="IPR006119">
    <property type="entry name" value="Resolv_N"/>
</dbReference>
<dbReference type="SMART" id="SM00857">
    <property type="entry name" value="Resolvase"/>
    <property type="match status" value="1"/>
</dbReference>
<dbReference type="PROSITE" id="PS00397">
    <property type="entry name" value="RECOMBINASES_1"/>
    <property type="match status" value="1"/>
</dbReference>
<comment type="caution">
    <text evidence="9">The sequence shown here is derived from an EMBL/GenBank/DDBJ whole genome shotgun (WGS) entry which is preliminary data.</text>
</comment>
<evidence type="ECO:0000259" key="8">
    <source>
        <dbReference type="PROSITE" id="PS51736"/>
    </source>
</evidence>
<dbReference type="GO" id="GO:0000150">
    <property type="term" value="F:DNA strand exchange activity"/>
    <property type="evidence" value="ECO:0007669"/>
    <property type="project" value="UniProtKB-KW"/>
</dbReference>
<evidence type="ECO:0000256" key="4">
    <source>
        <dbReference type="ARBA" id="ARBA00023125"/>
    </source>
</evidence>
<evidence type="ECO:0000256" key="2">
    <source>
        <dbReference type="ARBA" id="ARBA00022908"/>
    </source>
</evidence>
<dbReference type="PROSITE" id="PS00398">
    <property type="entry name" value="RECOMBINASES_2"/>
    <property type="match status" value="1"/>
</dbReference>
<dbReference type="AlphaFoldDB" id="A0A368NRI2"/>
<dbReference type="Pfam" id="PF00239">
    <property type="entry name" value="Resolvase"/>
    <property type="match status" value="1"/>
</dbReference>
<dbReference type="InterPro" id="IPR036162">
    <property type="entry name" value="Resolvase-like_N_sf"/>
</dbReference>
<dbReference type="PANTHER" id="PTHR30461:SF2">
    <property type="entry name" value="SERINE RECOMBINASE PINE-RELATED"/>
    <property type="match status" value="1"/>
</dbReference>